<dbReference type="PANTHER" id="PTHR30535:SF4">
    <property type="entry name" value="HEMIN-BINDING PERIPLASMIC PROTEIN HMUT"/>
    <property type="match status" value="1"/>
</dbReference>
<dbReference type="InterPro" id="IPR002491">
    <property type="entry name" value="ABC_transptr_periplasmic_BD"/>
</dbReference>
<accession>A0AAX1PFB4</accession>
<evidence type="ECO:0000259" key="2">
    <source>
        <dbReference type="PROSITE" id="PS50983"/>
    </source>
</evidence>
<keyword evidence="1" id="KW-0732">Signal</keyword>
<dbReference type="PANTHER" id="PTHR30535">
    <property type="entry name" value="VITAMIN B12-BINDING PROTEIN"/>
    <property type="match status" value="1"/>
</dbReference>
<evidence type="ECO:0000313" key="4">
    <source>
        <dbReference type="Proteomes" id="UP000249422"/>
    </source>
</evidence>
<evidence type="ECO:0000313" key="3">
    <source>
        <dbReference type="EMBL" id="RAJ01743.1"/>
    </source>
</evidence>
<protein>
    <submittedName>
        <fullName evidence="3">Iron complex transport system substrate-binding protein</fullName>
    </submittedName>
</protein>
<dbReference type="EMBL" id="QLLM01000016">
    <property type="protein sequence ID" value="RAJ01743.1"/>
    <property type="molecule type" value="Genomic_DNA"/>
</dbReference>
<evidence type="ECO:0000256" key="1">
    <source>
        <dbReference type="SAM" id="SignalP"/>
    </source>
</evidence>
<feature type="domain" description="Fe/B12 periplasmic-binding" evidence="2">
    <location>
        <begin position="26"/>
        <end position="279"/>
    </location>
</feature>
<reference evidence="3 4" key="1">
    <citation type="submission" date="2018-06" db="EMBL/GenBank/DDBJ databases">
        <title>Freshwater and sediment microbial communities from various areas in North America, analyzing microbe dynamics in response to fracking.</title>
        <authorList>
            <person name="Lamendella R."/>
        </authorList>
    </citation>
    <scope>NUCLEOTIDE SEQUENCE [LARGE SCALE GENOMIC DNA]</scope>
    <source>
        <strain evidence="3 4">17</strain>
    </source>
</reference>
<dbReference type="Gene3D" id="3.40.50.1980">
    <property type="entry name" value="Nitrogenase molybdenum iron protein domain"/>
    <property type="match status" value="2"/>
</dbReference>
<dbReference type="PROSITE" id="PS50983">
    <property type="entry name" value="FE_B12_PBP"/>
    <property type="match status" value="1"/>
</dbReference>
<organism evidence="3 4">
    <name type="scientific">Aeromonas salmonicida</name>
    <dbReference type="NCBI Taxonomy" id="645"/>
    <lineage>
        <taxon>Bacteria</taxon>
        <taxon>Pseudomonadati</taxon>
        <taxon>Pseudomonadota</taxon>
        <taxon>Gammaproteobacteria</taxon>
        <taxon>Aeromonadales</taxon>
        <taxon>Aeromonadaceae</taxon>
        <taxon>Aeromonas</taxon>
    </lineage>
</organism>
<feature type="chain" id="PRO_5043701770" evidence="1">
    <location>
        <begin position="24"/>
        <end position="279"/>
    </location>
</feature>
<dbReference type="SUPFAM" id="SSF53807">
    <property type="entry name" value="Helical backbone' metal receptor"/>
    <property type="match status" value="1"/>
</dbReference>
<dbReference type="InterPro" id="IPR050902">
    <property type="entry name" value="ABC_Transporter_SBP"/>
</dbReference>
<dbReference type="Pfam" id="PF01497">
    <property type="entry name" value="Peripla_BP_2"/>
    <property type="match status" value="1"/>
</dbReference>
<name>A0AAX1PFB4_AERSA</name>
<sequence>MGRRFALALTLLSCSALSLPASAQERIVSIGPATTELILALGGEQSLIATDISSVEPKNLPRVGYHRALSAEGILSLAPTHLIGSDEMGPAPALDQLRRAGVAVSVLETAPTLANLNQRIDTLAKLLNDPAAGAVLKAEIQTQTDQLAAQAKQNKPLKVAFLLLHKGQPTSIAGGNTTASALLTLAGGINPVDQLSDYKPVSAEALIKLQPDLVLVSGRDWQQYQDPQTVLAQVPALAATPAGKNRAIHAIDGHALQGGLSLTSLQQAKQIAKWIKLGS</sequence>
<gene>
    <name evidence="3" type="ORF">DEU50_11616</name>
</gene>
<proteinExistence type="predicted"/>
<feature type="signal peptide" evidence="1">
    <location>
        <begin position="1"/>
        <end position="23"/>
    </location>
</feature>
<dbReference type="AlphaFoldDB" id="A0AAX1PFB4"/>
<comment type="caution">
    <text evidence="3">The sequence shown here is derived from an EMBL/GenBank/DDBJ whole genome shotgun (WGS) entry which is preliminary data.</text>
</comment>
<dbReference type="RefSeq" id="WP_111589242.1">
    <property type="nucleotide sequence ID" value="NZ_CAWNWF010000016.1"/>
</dbReference>
<dbReference type="Proteomes" id="UP000249422">
    <property type="component" value="Unassembled WGS sequence"/>
</dbReference>